<evidence type="ECO:0000256" key="11">
    <source>
        <dbReference type="ARBA" id="ARBA00023136"/>
    </source>
</evidence>
<keyword evidence="13" id="KW-0998">Cell outer membrane</keyword>
<keyword evidence="14" id="KW-0449">Lipoprotein</keyword>
<proteinExistence type="inferred from homology"/>
<dbReference type="InterPro" id="IPR003715">
    <property type="entry name" value="Poly_export_N"/>
</dbReference>
<evidence type="ECO:0000256" key="2">
    <source>
        <dbReference type="ARBA" id="ARBA00009450"/>
    </source>
</evidence>
<evidence type="ECO:0000256" key="12">
    <source>
        <dbReference type="ARBA" id="ARBA00023139"/>
    </source>
</evidence>
<evidence type="ECO:0000313" key="18">
    <source>
        <dbReference type="EMBL" id="GGO27719.1"/>
    </source>
</evidence>
<dbReference type="Gene3D" id="3.30.1950.10">
    <property type="entry name" value="wza like domain"/>
    <property type="match status" value="1"/>
</dbReference>
<evidence type="ECO:0000256" key="1">
    <source>
        <dbReference type="ARBA" id="ARBA00004571"/>
    </source>
</evidence>
<evidence type="ECO:0000256" key="3">
    <source>
        <dbReference type="ARBA" id="ARBA00022448"/>
    </source>
</evidence>
<comment type="similarity">
    <text evidence="2">Belongs to the BexD/CtrA/VexA family.</text>
</comment>
<evidence type="ECO:0000259" key="16">
    <source>
        <dbReference type="Pfam" id="PF02563"/>
    </source>
</evidence>
<evidence type="ECO:0000256" key="7">
    <source>
        <dbReference type="ARBA" id="ARBA00022729"/>
    </source>
</evidence>
<keyword evidence="7 15" id="KW-0732">Signal</keyword>
<dbReference type="Pfam" id="PF22461">
    <property type="entry name" value="SLBB_2"/>
    <property type="match status" value="1"/>
</dbReference>
<evidence type="ECO:0000256" key="13">
    <source>
        <dbReference type="ARBA" id="ARBA00023237"/>
    </source>
</evidence>
<comment type="subcellular location">
    <subcellularLocation>
        <location evidence="1">Cell outer membrane</location>
        <topology evidence="1">Multi-pass membrane protein</topology>
    </subcellularLocation>
</comment>
<evidence type="ECO:0000256" key="15">
    <source>
        <dbReference type="SAM" id="SignalP"/>
    </source>
</evidence>
<evidence type="ECO:0000313" key="19">
    <source>
        <dbReference type="Proteomes" id="UP000598196"/>
    </source>
</evidence>
<dbReference type="Pfam" id="PF02563">
    <property type="entry name" value="Poly_export"/>
    <property type="match status" value="1"/>
</dbReference>
<keyword evidence="4" id="KW-1134">Transmembrane beta strand</keyword>
<evidence type="ECO:0000259" key="17">
    <source>
        <dbReference type="Pfam" id="PF22461"/>
    </source>
</evidence>
<keyword evidence="10" id="KW-0626">Porin</keyword>
<feature type="domain" description="Polysaccharide export protein N-terminal" evidence="16">
    <location>
        <begin position="82"/>
        <end position="162"/>
    </location>
</feature>
<keyword evidence="19" id="KW-1185">Reference proteome</keyword>
<comment type="caution">
    <text evidence="18">The sequence shown here is derived from an EMBL/GenBank/DDBJ whole genome shotgun (WGS) entry which is preliminary data.</text>
</comment>
<keyword evidence="9" id="KW-0406">Ion transport</keyword>
<reference evidence="18 19" key="1">
    <citation type="journal article" date="2014" name="Int. J. Syst. Evol. Microbiol.">
        <title>Complete genome sequence of Corynebacterium casei LMG S-19264T (=DSM 44701T), isolated from a smear-ripened cheese.</title>
        <authorList>
            <consortium name="US DOE Joint Genome Institute (JGI-PGF)"/>
            <person name="Walter F."/>
            <person name="Albersmeier A."/>
            <person name="Kalinowski J."/>
            <person name="Ruckert C."/>
        </authorList>
    </citation>
    <scope>NUCLEOTIDE SEQUENCE [LARGE SCALE GENOMIC DNA]</scope>
    <source>
        <strain evidence="18 19">CGMCC 1.7029</strain>
    </source>
</reference>
<keyword evidence="12" id="KW-0564">Palmitate</keyword>
<feature type="chain" id="PRO_5036834620" evidence="15">
    <location>
        <begin position="24"/>
        <end position="379"/>
    </location>
</feature>
<dbReference type="GO" id="GO:0006811">
    <property type="term" value="P:monoatomic ion transport"/>
    <property type="evidence" value="ECO:0007669"/>
    <property type="project" value="UniProtKB-KW"/>
</dbReference>
<dbReference type="GO" id="GO:0015288">
    <property type="term" value="F:porin activity"/>
    <property type="evidence" value="ECO:0007669"/>
    <property type="project" value="UniProtKB-KW"/>
</dbReference>
<keyword evidence="5" id="KW-0762">Sugar transport</keyword>
<evidence type="ECO:0000256" key="9">
    <source>
        <dbReference type="ARBA" id="ARBA00023065"/>
    </source>
</evidence>
<sequence length="379" mass="39482">MNLLTFRATRLMALLALSLAVSACGLPRSGPNKTELYKSSVTEGGSAHFILVDSRVSKLAGGTPALGFSSSFKNAGRVGSDTINPGDELSITVFENVKDDPLLGNTGQRVSALESVQVDGEGFIFIPYAGKLQAAGQTPDGLRQLITSKLDAQTPDPQVTVQRVAGDGQTVSVAGSVGAQGIYPIERPTRTLSAMIARAGGVAIEPSVAVVRVTRGNQTGQVWMQDLFANPSLDIALRGGDQIVVERDQRAYTALGATGAQSLVPFESQSLSALESLAQVGGLSTTLADPTGVFILRSESASVANAIMGRDDLRGSQRMVYALDLTAPDGLFEARDFQVRDGDTIFVTEAPFSQWTKAVNAVTGTAGAADSLTSIGSSD</sequence>
<dbReference type="PANTHER" id="PTHR33619:SF3">
    <property type="entry name" value="POLYSACCHARIDE EXPORT PROTEIN GFCE-RELATED"/>
    <property type="match status" value="1"/>
</dbReference>
<evidence type="ECO:0000256" key="5">
    <source>
        <dbReference type="ARBA" id="ARBA00022597"/>
    </source>
</evidence>
<evidence type="ECO:0000256" key="14">
    <source>
        <dbReference type="ARBA" id="ARBA00023288"/>
    </source>
</evidence>
<dbReference type="GO" id="GO:0046930">
    <property type="term" value="C:pore complex"/>
    <property type="evidence" value="ECO:0007669"/>
    <property type="project" value="UniProtKB-KW"/>
</dbReference>
<name>A0A917YHS4_9RHOB</name>
<feature type="domain" description="SLBB" evidence="17">
    <location>
        <begin position="169"/>
        <end position="245"/>
    </location>
</feature>
<dbReference type="PANTHER" id="PTHR33619">
    <property type="entry name" value="POLYSACCHARIDE EXPORT PROTEIN GFCE-RELATED"/>
    <property type="match status" value="1"/>
</dbReference>
<dbReference type="AlphaFoldDB" id="A0A917YHS4"/>
<dbReference type="RefSeq" id="WP_373288991.1">
    <property type="nucleotide sequence ID" value="NZ_BMLP01000001.1"/>
</dbReference>
<evidence type="ECO:0000256" key="8">
    <source>
        <dbReference type="ARBA" id="ARBA00023047"/>
    </source>
</evidence>
<gene>
    <name evidence="18" type="ORF">GCM10010991_09840</name>
</gene>
<organism evidence="18 19">
    <name type="scientific">Gemmobacter aquaticus</name>
    <dbReference type="NCBI Taxonomy" id="490185"/>
    <lineage>
        <taxon>Bacteria</taxon>
        <taxon>Pseudomonadati</taxon>
        <taxon>Pseudomonadota</taxon>
        <taxon>Alphaproteobacteria</taxon>
        <taxon>Rhodobacterales</taxon>
        <taxon>Paracoccaceae</taxon>
        <taxon>Gemmobacter</taxon>
    </lineage>
</organism>
<protein>
    <submittedName>
        <fullName evidence="18">Sugar ABC transporter substrate-binding protein</fullName>
    </submittedName>
</protein>
<dbReference type="PROSITE" id="PS51257">
    <property type="entry name" value="PROKAR_LIPOPROTEIN"/>
    <property type="match status" value="1"/>
</dbReference>
<keyword evidence="11" id="KW-0472">Membrane</keyword>
<accession>A0A917YHS4</accession>
<dbReference type="InterPro" id="IPR054765">
    <property type="entry name" value="SLBB_dom"/>
</dbReference>
<keyword evidence="6" id="KW-0812">Transmembrane</keyword>
<feature type="signal peptide" evidence="15">
    <location>
        <begin position="1"/>
        <end position="23"/>
    </location>
</feature>
<evidence type="ECO:0000256" key="6">
    <source>
        <dbReference type="ARBA" id="ARBA00022692"/>
    </source>
</evidence>
<dbReference type="GO" id="GO:0015159">
    <property type="term" value="F:polysaccharide transmembrane transporter activity"/>
    <property type="evidence" value="ECO:0007669"/>
    <property type="project" value="InterPro"/>
</dbReference>
<dbReference type="GO" id="GO:0009279">
    <property type="term" value="C:cell outer membrane"/>
    <property type="evidence" value="ECO:0007669"/>
    <property type="project" value="UniProtKB-SubCell"/>
</dbReference>
<evidence type="ECO:0000256" key="10">
    <source>
        <dbReference type="ARBA" id="ARBA00023114"/>
    </source>
</evidence>
<dbReference type="InterPro" id="IPR049712">
    <property type="entry name" value="Poly_export"/>
</dbReference>
<dbReference type="Proteomes" id="UP000598196">
    <property type="component" value="Unassembled WGS sequence"/>
</dbReference>
<keyword evidence="8" id="KW-0625">Polysaccharide transport</keyword>
<evidence type="ECO:0000256" key="4">
    <source>
        <dbReference type="ARBA" id="ARBA00022452"/>
    </source>
</evidence>
<dbReference type="EMBL" id="BMLP01000001">
    <property type="protein sequence ID" value="GGO27719.1"/>
    <property type="molecule type" value="Genomic_DNA"/>
</dbReference>
<dbReference type="Gene3D" id="3.10.560.10">
    <property type="entry name" value="Outer membrane lipoprotein wza domain like"/>
    <property type="match status" value="2"/>
</dbReference>
<keyword evidence="3" id="KW-0813">Transport</keyword>